<sequence length="346" mass="36854">MAFQKLFPRLQAIVADVGRNVVRVGLTDDLGRLNHETVREYDPAAQSTISTAISAFARDVGLRSFPPRAAFAVSGVPRGETISITKSRWILSRAGLTAMFRAPPLIINDFAANAWAMSDPKCSGRMEPMTPTIVRPDLPGTYCILGLGSGLGVAIVSRDEYGLVNVVPTEGGHLGLMHGLSGADRILNKLQAGGTPVTAETLFSGLGLLSTYRAVCELRGQAPRCTSLAELLAPAMMTHDPAVLETLEFVGRGFWHFAGNMVMAYGAWDGLILTGSVAAALKSVLRRPDLAASFNVKGPWMRQLASTPKASISFKHAELEGAAVALLMNDRRQQAAEQLSVAARAA</sequence>
<dbReference type="InterPro" id="IPR050201">
    <property type="entry name" value="Bacterial_glucokinase"/>
</dbReference>
<keyword evidence="2" id="KW-0418">Kinase</keyword>
<dbReference type="GO" id="GO:0005829">
    <property type="term" value="C:cytosol"/>
    <property type="evidence" value="ECO:0007669"/>
    <property type="project" value="TreeGrafter"/>
</dbReference>
<dbReference type="PANTHER" id="PTHR47690">
    <property type="entry name" value="GLUCOKINASE"/>
    <property type="match status" value="1"/>
</dbReference>
<evidence type="ECO:0000256" key="1">
    <source>
        <dbReference type="ARBA" id="ARBA00022679"/>
    </source>
</evidence>
<dbReference type="Gene3D" id="3.30.420.40">
    <property type="match status" value="1"/>
</dbReference>
<dbReference type="GO" id="GO:0006096">
    <property type="term" value="P:glycolytic process"/>
    <property type="evidence" value="ECO:0007669"/>
    <property type="project" value="InterPro"/>
</dbReference>
<evidence type="ECO:0000256" key="3">
    <source>
        <dbReference type="RuleBase" id="RU004046"/>
    </source>
</evidence>
<keyword evidence="5" id="KW-1185">Reference proteome</keyword>
<protein>
    <recommendedName>
        <fullName evidence="6">Glucokinase</fullName>
    </recommendedName>
</protein>
<evidence type="ECO:0000256" key="2">
    <source>
        <dbReference type="ARBA" id="ARBA00022777"/>
    </source>
</evidence>
<dbReference type="CDD" id="cd24008">
    <property type="entry name" value="ASKHA_NBD_GLK"/>
    <property type="match status" value="1"/>
</dbReference>
<dbReference type="EMBL" id="CP049869">
    <property type="protein sequence ID" value="QIK78861.1"/>
    <property type="molecule type" value="Genomic_DNA"/>
</dbReference>
<comment type="similarity">
    <text evidence="3">Belongs to the bacterial glucokinase family.</text>
</comment>
<dbReference type="SUPFAM" id="SSF53067">
    <property type="entry name" value="Actin-like ATPase domain"/>
    <property type="match status" value="1"/>
</dbReference>
<evidence type="ECO:0000313" key="4">
    <source>
        <dbReference type="EMBL" id="QIK78861.1"/>
    </source>
</evidence>
<dbReference type="PANTHER" id="PTHR47690:SF1">
    <property type="entry name" value="GLUCOKINASE"/>
    <property type="match status" value="1"/>
</dbReference>
<evidence type="ECO:0008006" key="6">
    <source>
        <dbReference type="Google" id="ProtNLM"/>
    </source>
</evidence>
<keyword evidence="1" id="KW-0808">Transferase</keyword>
<organism evidence="4 5">
    <name type="scientific">Sphingomonas piscis</name>
    <dbReference type="NCBI Taxonomy" id="2714943"/>
    <lineage>
        <taxon>Bacteria</taxon>
        <taxon>Pseudomonadati</taxon>
        <taxon>Pseudomonadota</taxon>
        <taxon>Alphaproteobacteria</taxon>
        <taxon>Sphingomonadales</taxon>
        <taxon>Sphingomonadaceae</taxon>
        <taxon>Sphingomonas</taxon>
    </lineage>
</organism>
<dbReference type="InterPro" id="IPR043129">
    <property type="entry name" value="ATPase_NBD"/>
</dbReference>
<dbReference type="RefSeq" id="WP_166411251.1">
    <property type="nucleotide sequence ID" value="NZ_CP049869.1"/>
</dbReference>
<evidence type="ECO:0000313" key="5">
    <source>
        <dbReference type="Proteomes" id="UP000503222"/>
    </source>
</evidence>
<proteinExistence type="inferred from homology"/>
<name>A0A6G7YQ49_9SPHN</name>
<accession>A0A6G7YQ49</accession>
<dbReference type="InterPro" id="IPR003836">
    <property type="entry name" value="Glucokinase"/>
</dbReference>
<gene>
    <name evidence="4" type="ORF">G7077_08095</name>
</gene>
<dbReference type="Pfam" id="PF02685">
    <property type="entry name" value="Glucokinase"/>
    <property type="match status" value="1"/>
</dbReference>
<dbReference type="Gene3D" id="3.40.367.20">
    <property type="match status" value="1"/>
</dbReference>
<dbReference type="GO" id="GO:0004340">
    <property type="term" value="F:glucokinase activity"/>
    <property type="evidence" value="ECO:0007669"/>
    <property type="project" value="InterPro"/>
</dbReference>
<dbReference type="KEGG" id="spii:G7077_08095"/>
<dbReference type="AlphaFoldDB" id="A0A6G7YQ49"/>
<dbReference type="GO" id="GO:0005524">
    <property type="term" value="F:ATP binding"/>
    <property type="evidence" value="ECO:0007669"/>
    <property type="project" value="InterPro"/>
</dbReference>
<dbReference type="Proteomes" id="UP000503222">
    <property type="component" value="Chromosome"/>
</dbReference>
<reference evidence="4 5" key="1">
    <citation type="submission" date="2020-03" db="EMBL/GenBank/DDBJ databases">
        <title>Sphingomonas sp. nov., isolated from fish.</title>
        <authorList>
            <person name="Hyun D.-W."/>
            <person name="Bae J.-W."/>
        </authorList>
    </citation>
    <scope>NUCLEOTIDE SEQUENCE [LARGE SCALE GENOMIC DNA]</scope>
    <source>
        <strain evidence="4 5">HDW15B</strain>
    </source>
</reference>
<dbReference type="GO" id="GO:0005536">
    <property type="term" value="F:D-glucose binding"/>
    <property type="evidence" value="ECO:0007669"/>
    <property type="project" value="InterPro"/>
</dbReference>